<evidence type="ECO:0000256" key="5">
    <source>
        <dbReference type="RuleBase" id="RU362076"/>
    </source>
</evidence>
<feature type="compositionally biased region" description="Low complexity" evidence="6">
    <location>
        <begin position="236"/>
        <end position="250"/>
    </location>
</feature>
<accession>A0A7W8DH39</accession>
<keyword evidence="3 5" id="KW-1005">Bacterial flagellum biogenesis</keyword>
<evidence type="ECO:0000256" key="3">
    <source>
        <dbReference type="ARBA" id="ARBA00022795"/>
    </source>
</evidence>
<reference evidence="8 9" key="1">
    <citation type="submission" date="2020-08" db="EMBL/GenBank/DDBJ databases">
        <title>Genomic Encyclopedia of Type Strains, Phase IV (KMG-IV): sequencing the most valuable type-strain genomes for metagenomic binning, comparative biology and taxonomic classification.</title>
        <authorList>
            <person name="Goeker M."/>
        </authorList>
    </citation>
    <scope>NUCLEOTIDE SEQUENCE [LARGE SCALE GENOMIC DNA]</scope>
    <source>
        <strain evidence="8 9">DSM 22071</strain>
    </source>
</reference>
<dbReference type="Gene3D" id="2.30.30.910">
    <property type="match status" value="1"/>
</dbReference>
<keyword evidence="8" id="KW-0969">Cilium</keyword>
<dbReference type="Pfam" id="PF03963">
    <property type="entry name" value="FlgD"/>
    <property type="match status" value="1"/>
</dbReference>
<keyword evidence="8" id="KW-0282">Flagellum</keyword>
<dbReference type="AlphaFoldDB" id="A0A7W8DH39"/>
<feature type="domain" description="FlgD/Vpr Ig-like" evidence="7">
    <location>
        <begin position="105"/>
        <end position="182"/>
    </location>
</feature>
<evidence type="ECO:0000256" key="4">
    <source>
        <dbReference type="ARBA" id="ARBA00024746"/>
    </source>
</evidence>
<proteinExistence type="inferred from homology"/>
<dbReference type="InterPro" id="IPR025965">
    <property type="entry name" value="FlgD/Vpr_Ig-like"/>
</dbReference>
<feature type="region of interest" description="Disordered" evidence="6">
    <location>
        <begin position="227"/>
        <end position="267"/>
    </location>
</feature>
<protein>
    <recommendedName>
        <fullName evidence="2 5">Basal-body rod modification protein FlgD</fullName>
    </recommendedName>
</protein>
<feature type="compositionally biased region" description="Acidic residues" evidence="6">
    <location>
        <begin position="253"/>
        <end position="267"/>
    </location>
</feature>
<dbReference type="Gene3D" id="2.60.40.4070">
    <property type="match status" value="1"/>
</dbReference>
<organism evidence="8 9">
    <name type="scientific">Desulfurispira natronophila</name>
    <dbReference type="NCBI Taxonomy" id="682562"/>
    <lineage>
        <taxon>Bacteria</taxon>
        <taxon>Pseudomonadati</taxon>
        <taxon>Chrysiogenota</taxon>
        <taxon>Chrysiogenia</taxon>
        <taxon>Chrysiogenales</taxon>
        <taxon>Chrysiogenaceae</taxon>
        <taxon>Desulfurispira</taxon>
    </lineage>
</organism>
<evidence type="ECO:0000313" key="9">
    <source>
        <dbReference type="Proteomes" id="UP000528322"/>
    </source>
</evidence>
<dbReference type="EMBL" id="JACHID010000008">
    <property type="protein sequence ID" value="MBB5022171.1"/>
    <property type="molecule type" value="Genomic_DNA"/>
</dbReference>
<comment type="caution">
    <text evidence="8">The sequence shown here is derived from an EMBL/GenBank/DDBJ whole genome shotgun (WGS) entry which is preliminary data.</text>
</comment>
<gene>
    <name evidence="8" type="ORF">HNR37_001499</name>
</gene>
<comment type="function">
    <text evidence="4 5">Required for flagellar hook formation. May act as a scaffolding protein.</text>
</comment>
<evidence type="ECO:0000256" key="2">
    <source>
        <dbReference type="ARBA" id="ARBA00016013"/>
    </source>
</evidence>
<sequence length="267" mass="29322">MPTNIASPIRNISNIDDLRSLQPDPPKQEMDKDAFLQLMITQLTNQDPTNPMDNSQMLAQSAQFSQLEQLTNMTDAIGKMVSMYEESMSFNAASYIGLETRVSGGNQVSIIGGQTENIEFKLPNDADGGVFITLYGPEGDYIDRLEVGALSKGNQSVAWDAHDAAGNVLPDGMYQFSIGAYDSDDMPMEGVETFSFGPITAVRNEDGRSIFQVNGQEYTLSELDSFYMPRSFAGDPQQGQQPPQQQPPTGGEEGYEDDAYEDETDMT</sequence>
<comment type="similarity">
    <text evidence="1 5">Belongs to the FlgD family.</text>
</comment>
<dbReference type="RefSeq" id="WP_183732204.1">
    <property type="nucleotide sequence ID" value="NZ_JACHID010000008.1"/>
</dbReference>
<evidence type="ECO:0000256" key="1">
    <source>
        <dbReference type="ARBA" id="ARBA00010577"/>
    </source>
</evidence>
<evidence type="ECO:0000313" key="8">
    <source>
        <dbReference type="EMBL" id="MBB5022171.1"/>
    </source>
</evidence>
<dbReference type="Proteomes" id="UP000528322">
    <property type="component" value="Unassembled WGS sequence"/>
</dbReference>
<dbReference type="InterPro" id="IPR005648">
    <property type="entry name" value="FlgD"/>
</dbReference>
<evidence type="ECO:0000259" key="7">
    <source>
        <dbReference type="Pfam" id="PF13860"/>
    </source>
</evidence>
<dbReference type="Pfam" id="PF13860">
    <property type="entry name" value="FlgD_ig"/>
    <property type="match status" value="1"/>
</dbReference>
<evidence type="ECO:0000256" key="6">
    <source>
        <dbReference type="SAM" id="MobiDB-lite"/>
    </source>
</evidence>
<dbReference type="GO" id="GO:0044781">
    <property type="term" value="P:bacterial-type flagellum organization"/>
    <property type="evidence" value="ECO:0007669"/>
    <property type="project" value="UniProtKB-UniRule"/>
</dbReference>
<keyword evidence="9" id="KW-1185">Reference proteome</keyword>
<keyword evidence="8" id="KW-0966">Cell projection</keyword>
<name>A0A7W8DH39_9BACT</name>